<gene>
    <name evidence="3" type="ORF">B0H16DRAFT_1466719</name>
</gene>
<evidence type="ECO:0000313" key="3">
    <source>
        <dbReference type="EMBL" id="KAJ7736275.1"/>
    </source>
</evidence>
<dbReference type="AlphaFoldDB" id="A0AAD7MWY3"/>
<sequence length="600" mass="68218">MTVVQKYGLTLFLRVAVDVFPSKRRHEESSPSKVCVVGGPQREVYDQAKDMEAYHKEQAALARHKNTQLANENQYILAQLQTAQKLQAEQIALNKRLHEDLESSTRAIADMQRHEGQLEAQFIGDQAKLQAMVKTMLAQLLESQKLLMQQNNEVQQLSRLLDEKRDEAIQLHALNYLGKKKPQNKPPPRRGTRASLDPVRNSSTRTIEIPLDPIPMTGAPNVASNPKPKGKINPTPVLADMFGTDVETLAELFGKFQGMLVPDDVVTVSVGKTMSKGTPRKNRNAIQPMDKELKKHINTALRSAAYDKFNVRQVAYFQMYNPAKADKVTACEEDCVDPPYDLFQWDFGPGYQVSRWNQIMVKKVIDVALEDDGPDGLIAKAGVERDSLKKLMLRKLDSYRVEWKGFQPRFNEDLGRMETIQEARARGAQTFEQHQLAARSTSAKHRKFEDRVQTIIRTIGMKKEDGTANNIATWERLLKMVELLGEHGMSSEEEDHIEANGRMVFIYTVKICIWRDPRVVEYLGLVDEQTDLFREDLPGRPRSSRFRTNAHGSSNAPLGLPQALYNDEWLKKQKPAFVQKLRISKETFALFVAAPGRMRL</sequence>
<organism evidence="3 4">
    <name type="scientific">Mycena metata</name>
    <dbReference type="NCBI Taxonomy" id="1033252"/>
    <lineage>
        <taxon>Eukaryota</taxon>
        <taxon>Fungi</taxon>
        <taxon>Dikarya</taxon>
        <taxon>Basidiomycota</taxon>
        <taxon>Agaricomycotina</taxon>
        <taxon>Agaricomycetes</taxon>
        <taxon>Agaricomycetidae</taxon>
        <taxon>Agaricales</taxon>
        <taxon>Marasmiineae</taxon>
        <taxon>Mycenaceae</taxon>
        <taxon>Mycena</taxon>
    </lineage>
</organism>
<dbReference type="EMBL" id="JARKIB010000122">
    <property type="protein sequence ID" value="KAJ7736275.1"/>
    <property type="molecule type" value="Genomic_DNA"/>
</dbReference>
<feature type="region of interest" description="Disordered" evidence="2">
    <location>
        <begin position="177"/>
        <end position="229"/>
    </location>
</feature>
<feature type="compositionally biased region" description="Basic residues" evidence="2">
    <location>
        <begin position="178"/>
        <end position="192"/>
    </location>
</feature>
<name>A0AAD7MWY3_9AGAR</name>
<evidence type="ECO:0000256" key="1">
    <source>
        <dbReference type="SAM" id="Coils"/>
    </source>
</evidence>
<keyword evidence="1" id="KW-0175">Coiled coil</keyword>
<comment type="caution">
    <text evidence="3">The sequence shown here is derived from an EMBL/GenBank/DDBJ whole genome shotgun (WGS) entry which is preliminary data.</text>
</comment>
<feature type="coiled-coil region" evidence="1">
    <location>
        <begin position="140"/>
        <end position="167"/>
    </location>
</feature>
<accession>A0AAD7MWY3</accession>
<evidence type="ECO:0000256" key="2">
    <source>
        <dbReference type="SAM" id="MobiDB-lite"/>
    </source>
</evidence>
<keyword evidence="4" id="KW-1185">Reference proteome</keyword>
<dbReference type="Proteomes" id="UP001215598">
    <property type="component" value="Unassembled WGS sequence"/>
</dbReference>
<evidence type="ECO:0000313" key="4">
    <source>
        <dbReference type="Proteomes" id="UP001215598"/>
    </source>
</evidence>
<protein>
    <submittedName>
        <fullName evidence="3">Uncharacterized protein</fullName>
    </submittedName>
</protein>
<reference evidence="3" key="1">
    <citation type="submission" date="2023-03" db="EMBL/GenBank/DDBJ databases">
        <title>Massive genome expansion in bonnet fungi (Mycena s.s.) driven by repeated elements and novel gene families across ecological guilds.</title>
        <authorList>
            <consortium name="Lawrence Berkeley National Laboratory"/>
            <person name="Harder C.B."/>
            <person name="Miyauchi S."/>
            <person name="Viragh M."/>
            <person name="Kuo A."/>
            <person name="Thoen E."/>
            <person name="Andreopoulos B."/>
            <person name="Lu D."/>
            <person name="Skrede I."/>
            <person name="Drula E."/>
            <person name="Henrissat B."/>
            <person name="Morin E."/>
            <person name="Kohler A."/>
            <person name="Barry K."/>
            <person name="LaButti K."/>
            <person name="Morin E."/>
            <person name="Salamov A."/>
            <person name="Lipzen A."/>
            <person name="Mereny Z."/>
            <person name="Hegedus B."/>
            <person name="Baldrian P."/>
            <person name="Stursova M."/>
            <person name="Weitz H."/>
            <person name="Taylor A."/>
            <person name="Grigoriev I.V."/>
            <person name="Nagy L.G."/>
            <person name="Martin F."/>
            <person name="Kauserud H."/>
        </authorList>
    </citation>
    <scope>NUCLEOTIDE SEQUENCE</scope>
    <source>
        <strain evidence="3">CBHHK182m</strain>
    </source>
</reference>
<proteinExistence type="predicted"/>